<dbReference type="GO" id="GO:0003700">
    <property type="term" value="F:DNA-binding transcription factor activity"/>
    <property type="evidence" value="ECO:0007669"/>
    <property type="project" value="InterPro"/>
</dbReference>
<reference evidence="5" key="1">
    <citation type="submission" date="2022-02" db="EMBL/GenBank/DDBJ databases">
        <title>Vibrio sp. nov, a new bacterium isolated from seawater.</title>
        <authorList>
            <person name="Yuan Y."/>
        </authorList>
    </citation>
    <scope>NUCLEOTIDE SEQUENCE</scope>
    <source>
        <strain evidence="5">ZSDZ65</strain>
    </source>
</reference>
<feature type="domain" description="HTH lysR-type" evidence="4">
    <location>
        <begin position="1"/>
        <end position="58"/>
    </location>
</feature>
<sequence>MASIEQLESFVAVAQVGSVVAAAEKLGKTHGPVTLAIQSLEARWGRLFVENTAKRQLSEKGQALLPWAEAVVASYYELKNSAVQVSPSQVSIGIDSQLPRHWMKELLWSVMDLDIRCQFYSLPSDELITAFNQQRVDWVVTLADLPWPETSNFFSIGHIESYLVTNSPQLDSFDGPLRLDSGLLLSLPQLSLSHPNRVDVPIYKRFDYPCPWQIRVSDYHLASAILAKVPSHLSSVLGNIDLTETMSVKDEPHLKAAWGVLVFWSDHLAKSELLEKLNGWAMHKSQQQEAQQ</sequence>
<accession>A0A9X3CNC4</accession>
<dbReference type="PANTHER" id="PTHR30126:SF91">
    <property type="entry name" value="LYSR FAMILY TRANSCRIPTIONAL REGULATOR"/>
    <property type="match status" value="1"/>
</dbReference>
<organism evidence="5 6">
    <name type="scientific">Vibrio qingdaonensis</name>
    <dbReference type="NCBI Taxonomy" id="2829491"/>
    <lineage>
        <taxon>Bacteria</taxon>
        <taxon>Pseudomonadati</taxon>
        <taxon>Pseudomonadota</taxon>
        <taxon>Gammaproteobacteria</taxon>
        <taxon>Vibrionales</taxon>
        <taxon>Vibrionaceae</taxon>
        <taxon>Vibrio</taxon>
    </lineage>
</organism>
<evidence type="ECO:0000313" key="5">
    <source>
        <dbReference type="EMBL" id="MCW8346571.1"/>
    </source>
</evidence>
<dbReference type="PANTHER" id="PTHR30126">
    <property type="entry name" value="HTH-TYPE TRANSCRIPTIONAL REGULATOR"/>
    <property type="match status" value="1"/>
</dbReference>
<evidence type="ECO:0000256" key="1">
    <source>
        <dbReference type="ARBA" id="ARBA00009437"/>
    </source>
</evidence>
<dbReference type="InterPro" id="IPR036390">
    <property type="entry name" value="WH_DNA-bd_sf"/>
</dbReference>
<comment type="similarity">
    <text evidence="1">Belongs to the LysR transcriptional regulatory family.</text>
</comment>
<dbReference type="EMBL" id="JAKRRY010000013">
    <property type="protein sequence ID" value="MCW8346571.1"/>
    <property type="molecule type" value="Genomic_DNA"/>
</dbReference>
<dbReference type="Pfam" id="PF00126">
    <property type="entry name" value="HTH_1"/>
    <property type="match status" value="1"/>
</dbReference>
<proteinExistence type="inferred from homology"/>
<name>A0A9X3CNC4_9VIBR</name>
<dbReference type="SUPFAM" id="SSF46785">
    <property type="entry name" value="Winged helix' DNA-binding domain"/>
    <property type="match status" value="1"/>
</dbReference>
<dbReference type="PROSITE" id="PS50931">
    <property type="entry name" value="HTH_LYSR"/>
    <property type="match status" value="1"/>
</dbReference>
<keyword evidence="6" id="KW-1185">Reference proteome</keyword>
<dbReference type="InterPro" id="IPR036388">
    <property type="entry name" value="WH-like_DNA-bd_sf"/>
</dbReference>
<evidence type="ECO:0000259" key="4">
    <source>
        <dbReference type="PROSITE" id="PS50931"/>
    </source>
</evidence>
<evidence type="ECO:0000313" key="6">
    <source>
        <dbReference type="Proteomes" id="UP001155587"/>
    </source>
</evidence>
<dbReference type="Gene3D" id="1.10.10.10">
    <property type="entry name" value="Winged helix-like DNA-binding domain superfamily/Winged helix DNA-binding domain"/>
    <property type="match status" value="1"/>
</dbReference>
<dbReference type="GO" id="GO:0000976">
    <property type="term" value="F:transcription cis-regulatory region binding"/>
    <property type="evidence" value="ECO:0007669"/>
    <property type="project" value="TreeGrafter"/>
</dbReference>
<keyword evidence="2" id="KW-0805">Transcription regulation</keyword>
<protein>
    <submittedName>
        <fullName evidence="5">LysR family transcriptional regulator</fullName>
    </submittedName>
</protein>
<gene>
    <name evidence="5" type="ORF">MD535_11245</name>
</gene>
<comment type="caution">
    <text evidence="5">The sequence shown here is derived from an EMBL/GenBank/DDBJ whole genome shotgun (WGS) entry which is preliminary data.</text>
</comment>
<keyword evidence="3" id="KW-0804">Transcription</keyword>
<dbReference type="Proteomes" id="UP001155587">
    <property type="component" value="Unassembled WGS sequence"/>
</dbReference>
<dbReference type="InterPro" id="IPR000847">
    <property type="entry name" value="LysR_HTH_N"/>
</dbReference>
<evidence type="ECO:0000256" key="3">
    <source>
        <dbReference type="ARBA" id="ARBA00023163"/>
    </source>
</evidence>
<evidence type="ECO:0000256" key="2">
    <source>
        <dbReference type="ARBA" id="ARBA00023015"/>
    </source>
</evidence>
<dbReference type="RefSeq" id="WP_265675127.1">
    <property type="nucleotide sequence ID" value="NZ_JAKRRY010000013.1"/>
</dbReference>
<dbReference type="AlphaFoldDB" id="A0A9X3CNC4"/>